<evidence type="ECO:0000256" key="1">
    <source>
        <dbReference type="SAM" id="MobiDB-lite"/>
    </source>
</evidence>
<dbReference type="RefSeq" id="WP_163518499.1">
    <property type="nucleotide sequence ID" value="NZ_JTCM02000002.1"/>
</dbReference>
<evidence type="ECO:0000313" key="3">
    <source>
        <dbReference type="Proteomes" id="UP000031549"/>
    </source>
</evidence>
<dbReference type="AlphaFoldDB" id="A0A846H1V4"/>
<feature type="region of interest" description="Disordered" evidence="1">
    <location>
        <begin position="1"/>
        <end position="69"/>
    </location>
</feature>
<comment type="caution">
    <text evidence="2">The sequence shown here is derived from an EMBL/GenBank/DDBJ whole genome shotgun (WGS) entry which is preliminary data.</text>
</comment>
<gene>
    <name evidence="2" type="ORF">PI95_001310</name>
</gene>
<keyword evidence="3" id="KW-1185">Reference proteome</keyword>
<dbReference type="Proteomes" id="UP000031549">
    <property type="component" value="Unassembled WGS sequence"/>
</dbReference>
<protein>
    <submittedName>
        <fullName evidence="2">Uncharacterized protein</fullName>
    </submittedName>
</protein>
<name>A0A846H1V4_9CYAN</name>
<evidence type="ECO:0000313" key="2">
    <source>
        <dbReference type="EMBL" id="NEU71253.1"/>
    </source>
</evidence>
<feature type="compositionally biased region" description="Pro residues" evidence="1">
    <location>
        <begin position="36"/>
        <end position="57"/>
    </location>
</feature>
<proteinExistence type="predicted"/>
<feature type="compositionally biased region" description="Basic and acidic residues" evidence="1">
    <location>
        <begin position="13"/>
        <end position="29"/>
    </location>
</feature>
<feature type="compositionally biased region" description="Gly residues" evidence="1">
    <location>
        <begin position="1"/>
        <end position="12"/>
    </location>
</feature>
<sequence>MGHGAWGQGRQGRQGDKETRRTRETRRQGDNSFSPSPHPKNSPHLPIFPSPHLPISPSPDAHCPMPYAP</sequence>
<organism evidence="2 3">
    <name type="scientific">Hassallia byssoidea VB512170</name>
    <dbReference type="NCBI Taxonomy" id="1304833"/>
    <lineage>
        <taxon>Bacteria</taxon>
        <taxon>Bacillati</taxon>
        <taxon>Cyanobacteriota</taxon>
        <taxon>Cyanophyceae</taxon>
        <taxon>Nostocales</taxon>
        <taxon>Tolypothrichaceae</taxon>
        <taxon>Hassallia</taxon>
    </lineage>
</organism>
<reference evidence="2 3" key="1">
    <citation type="journal article" date="2015" name="Genome Announc.">
        <title>Draft Genome Sequence of Cyanobacterium Hassallia byssoidea Strain VB512170, Isolated from Monuments in India.</title>
        <authorList>
            <person name="Singh D."/>
            <person name="Chandrababunaidu M.M."/>
            <person name="Panda A."/>
            <person name="Sen D."/>
            <person name="Bhattacharyya S."/>
            <person name="Adhikary S.P."/>
            <person name="Tripathy S."/>
        </authorList>
    </citation>
    <scope>NUCLEOTIDE SEQUENCE [LARGE SCALE GENOMIC DNA]</scope>
    <source>
        <strain evidence="2 3">VB512170</strain>
    </source>
</reference>
<accession>A0A846H1V4</accession>
<dbReference type="EMBL" id="JTCM02000002">
    <property type="protein sequence ID" value="NEU71253.1"/>
    <property type="molecule type" value="Genomic_DNA"/>
</dbReference>